<reference evidence="1" key="1">
    <citation type="submission" date="2022-06" db="EMBL/GenBank/DDBJ databases">
        <title>Ornithinimicrobium HY1793.</title>
        <authorList>
            <person name="Huang Y."/>
        </authorList>
    </citation>
    <scope>NUCLEOTIDE SEQUENCE</scope>
    <source>
        <strain evidence="1">HY1793</strain>
    </source>
</reference>
<dbReference type="Proteomes" id="UP001056455">
    <property type="component" value="Chromosome"/>
</dbReference>
<dbReference type="RefSeq" id="WP_252592904.1">
    <property type="nucleotide sequence ID" value="NZ_CP099489.1"/>
</dbReference>
<accession>A0ABY4YTK1</accession>
<keyword evidence="2" id="KW-1185">Reference proteome</keyword>
<dbReference type="Gene3D" id="3.40.50.1820">
    <property type="entry name" value="alpha/beta hydrolase"/>
    <property type="match status" value="1"/>
</dbReference>
<proteinExistence type="predicted"/>
<sequence>MNAPARDYRRFGDVSAEWPSLVAFLNGTWPSGVNSIRLPQDNHLDLYIRGSINAARKQRTTLPVFFTGAVSTRDGNPGPFFSGLRLGTEIADAFVSIADPTMSDNAYLRLAWYTGRAGAALQATIAAVLNAVARRTTQELLMIGGSGGGFAALDAATRLRHPASVLVWNPQTNLLDYSPGPVLDYLKAVLPRTPSDILRMTRSERSAALTCGGITHEITLPTRRLNSRLRRIVYLQNSGDTHVRDHAMPFFARAGFEDLGDGLYGDQADCTALVADMSPGHKPPSPDTIRYVAQALINTRTTGRRVLRNIERDLHEESSAQTPAAPQRRHTLTVAGPGILRAGTSDAGARSYAFHIYRDDARIHETGWLRESSYEFAVTPGRYLVRVYALSPSGTRSAHNTNSLVVPG</sequence>
<dbReference type="InterPro" id="IPR029058">
    <property type="entry name" value="AB_hydrolase_fold"/>
</dbReference>
<gene>
    <name evidence="1" type="ORF">NF556_19785</name>
</gene>
<evidence type="ECO:0000313" key="1">
    <source>
        <dbReference type="EMBL" id="USQ79800.1"/>
    </source>
</evidence>
<name>A0ABY4YTK1_9MICO</name>
<evidence type="ECO:0008006" key="3">
    <source>
        <dbReference type="Google" id="ProtNLM"/>
    </source>
</evidence>
<dbReference type="EMBL" id="CP099489">
    <property type="protein sequence ID" value="USQ79800.1"/>
    <property type="molecule type" value="Genomic_DNA"/>
</dbReference>
<evidence type="ECO:0000313" key="2">
    <source>
        <dbReference type="Proteomes" id="UP001056455"/>
    </source>
</evidence>
<organism evidence="1 2">
    <name type="scientific">Ornithinimicrobium faecis</name>
    <dbReference type="NCBI Taxonomy" id="2934158"/>
    <lineage>
        <taxon>Bacteria</taxon>
        <taxon>Bacillati</taxon>
        <taxon>Actinomycetota</taxon>
        <taxon>Actinomycetes</taxon>
        <taxon>Micrococcales</taxon>
        <taxon>Ornithinimicrobiaceae</taxon>
        <taxon>Ornithinimicrobium</taxon>
    </lineage>
</organism>
<dbReference type="SUPFAM" id="SSF53474">
    <property type="entry name" value="alpha/beta-Hydrolases"/>
    <property type="match status" value="1"/>
</dbReference>
<protein>
    <recommendedName>
        <fullName evidence="3">Two component regulator three Y domain-containing protein</fullName>
    </recommendedName>
</protein>